<evidence type="ECO:0000313" key="8">
    <source>
        <dbReference type="EMBL" id="MBB5204966.1"/>
    </source>
</evidence>
<sequence>MKLNLPVSGREYRIPAGQTLVSVTDLQGRITYCNPAFIEVSGYTAEELLGQPHNIVRHPDVPAQAFEDLWSCIQAGKPWSAPVKNRRKNGDHYWVLANATPMRDGERITGYLSVRTPCPPELAQAAQLGFAAIQAGQLRLHQGQFEARGAQRWRRLLERLPGRQAWLLSVSLCGMAFALAHWQAWALLPLLALAGAWALHAAQQAPLHGLLRDARHLGAGDLAHEVRVEGRGVLRDLQHALRQVGVNLRSVVLDARRDIEGLRGAMLEIGHGNQDLSQRTERQAANLEQTAASVEQIHATVGQSAEAAQQGSQLAQETEALAARSHAAVDALTHSMAEIQAATEAIGSIIQVVEGVAFQTNLLALNAAVEAARAGEAGRGFAVVASEVRTLAARAADAASQVRRLVQQSRERVASGDSQGREAHARMQEALHSVTRMGQALQQIRRAAQEQGQGIGEINQAMAELDGVTQQNAAMVEQLAAATQAMLGQVERVSTSTRLFRLQAGEQTLCELDAVALRRQHKAGAAA</sequence>
<proteinExistence type="inferred from homology"/>
<reference evidence="8 9" key="1">
    <citation type="submission" date="2020-08" db="EMBL/GenBank/DDBJ databases">
        <title>Genomic Encyclopedia of Type Strains, Phase IV (KMG-IV): sequencing the most valuable type-strain genomes for metagenomic binning, comparative biology and taxonomic classification.</title>
        <authorList>
            <person name="Goeker M."/>
        </authorList>
    </citation>
    <scope>NUCLEOTIDE SEQUENCE [LARGE SCALE GENOMIC DNA]</scope>
    <source>
        <strain evidence="8 9">DSM 23958</strain>
    </source>
</reference>
<dbReference type="PANTHER" id="PTHR43531:SF14">
    <property type="entry name" value="METHYL-ACCEPTING CHEMOTAXIS PROTEIN I-RELATED"/>
    <property type="match status" value="1"/>
</dbReference>
<comment type="subcellular location">
    <subcellularLocation>
        <location evidence="1">Membrane</location>
    </subcellularLocation>
</comment>
<dbReference type="Gene3D" id="3.30.450.20">
    <property type="entry name" value="PAS domain"/>
    <property type="match status" value="1"/>
</dbReference>
<dbReference type="CDD" id="cd11386">
    <property type="entry name" value="MCP_signal"/>
    <property type="match status" value="1"/>
</dbReference>
<dbReference type="Pfam" id="PF00015">
    <property type="entry name" value="MCPsignal"/>
    <property type="match status" value="1"/>
</dbReference>
<dbReference type="SUPFAM" id="SSF55785">
    <property type="entry name" value="PYP-like sensor domain (PAS domain)"/>
    <property type="match status" value="1"/>
</dbReference>
<dbReference type="PROSITE" id="PS50112">
    <property type="entry name" value="PAS"/>
    <property type="match status" value="1"/>
</dbReference>
<dbReference type="Pfam" id="PF08447">
    <property type="entry name" value="PAS_3"/>
    <property type="match status" value="1"/>
</dbReference>
<evidence type="ECO:0000256" key="2">
    <source>
        <dbReference type="ARBA" id="ARBA00022481"/>
    </source>
</evidence>
<name>A0A840S7H8_9BURK</name>
<organism evidence="8 9">
    <name type="scientific">Inhella inkyongensis</name>
    <dbReference type="NCBI Taxonomy" id="392593"/>
    <lineage>
        <taxon>Bacteria</taxon>
        <taxon>Pseudomonadati</taxon>
        <taxon>Pseudomonadota</taxon>
        <taxon>Betaproteobacteria</taxon>
        <taxon>Burkholderiales</taxon>
        <taxon>Sphaerotilaceae</taxon>
        <taxon>Inhella</taxon>
    </lineage>
</organism>
<dbReference type="Gene3D" id="1.10.287.950">
    <property type="entry name" value="Methyl-accepting chemotaxis protein"/>
    <property type="match status" value="1"/>
</dbReference>
<evidence type="ECO:0000259" key="7">
    <source>
        <dbReference type="PROSITE" id="PS50885"/>
    </source>
</evidence>
<dbReference type="SMART" id="SM00086">
    <property type="entry name" value="PAC"/>
    <property type="match status" value="1"/>
</dbReference>
<keyword evidence="4" id="KW-0807">Transducer</keyword>
<dbReference type="SMART" id="SM00091">
    <property type="entry name" value="PAS"/>
    <property type="match status" value="1"/>
</dbReference>
<comment type="similarity">
    <text evidence="3">Belongs to the methyl-accepting chemotaxis (MCP) protein family.</text>
</comment>
<dbReference type="GO" id="GO:0004888">
    <property type="term" value="F:transmembrane signaling receptor activity"/>
    <property type="evidence" value="ECO:0007669"/>
    <property type="project" value="InterPro"/>
</dbReference>
<feature type="domain" description="HAMP" evidence="7">
    <location>
        <begin position="201"/>
        <end position="253"/>
    </location>
</feature>
<dbReference type="InterPro" id="IPR051310">
    <property type="entry name" value="MCP_chemotaxis"/>
</dbReference>
<dbReference type="InterPro" id="IPR003660">
    <property type="entry name" value="HAMP_dom"/>
</dbReference>
<dbReference type="GO" id="GO:0005886">
    <property type="term" value="C:plasma membrane"/>
    <property type="evidence" value="ECO:0007669"/>
    <property type="project" value="TreeGrafter"/>
</dbReference>
<dbReference type="PANTHER" id="PTHR43531">
    <property type="entry name" value="PROTEIN ICFG"/>
    <property type="match status" value="1"/>
</dbReference>
<dbReference type="PROSITE" id="PS50885">
    <property type="entry name" value="HAMP"/>
    <property type="match status" value="1"/>
</dbReference>
<feature type="domain" description="PAS" evidence="6">
    <location>
        <begin position="21"/>
        <end position="60"/>
    </location>
</feature>
<evidence type="ECO:0000256" key="4">
    <source>
        <dbReference type="PROSITE-ProRule" id="PRU00284"/>
    </source>
</evidence>
<dbReference type="InterPro" id="IPR001610">
    <property type="entry name" value="PAC"/>
</dbReference>
<dbReference type="SUPFAM" id="SSF58104">
    <property type="entry name" value="Methyl-accepting chemotaxis protein (MCP) signaling domain"/>
    <property type="match status" value="1"/>
</dbReference>
<accession>A0A840S7H8</accession>
<evidence type="ECO:0000259" key="5">
    <source>
        <dbReference type="PROSITE" id="PS50111"/>
    </source>
</evidence>
<protein>
    <submittedName>
        <fullName evidence="8">Aerotaxis receptor</fullName>
    </submittedName>
</protein>
<evidence type="ECO:0000256" key="1">
    <source>
        <dbReference type="ARBA" id="ARBA00004370"/>
    </source>
</evidence>
<dbReference type="InterPro" id="IPR004090">
    <property type="entry name" value="Chemotax_Me-accpt_rcpt"/>
</dbReference>
<dbReference type="InterPro" id="IPR035965">
    <property type="entry name" value="PAS-like_dom_sf"/>
</dbReference>
<comment type="caution">
    <text evidence="8">The sequence shown here is derived from an EMBL/GenBank/DDBJ whole genome shotgun (WGS) entry which is preliminary data.</text>
</comment>
<dbReference type="EMBL" id="JACHHO010000003">
    <property type="protein sequence ID" value="MBB5204966.1"/>
    <property type="molecule type" value="Genomic_DNA"/>
</dbReference>
<keyword evidence="2" id="KW-0488">Methylation</keyword>
<dbReference type="SMART" id="SM00283">
    <property type="entry name" value="MA"/>
    <property type="match status" value="1"/>
</dbReference>
<dbReference type="OrthoDB" id="9806477at2"/>
<dbReference type="InterPro" id="IPR000014">
    <property type="entry name" value="PAS"/>
</dbReference>
<dbReference type="NCBIfam" id="TIGR00229">
    <property type="entry name" value="sensory_box"/>
    <property type="match status" value="1"/>
</dbReference>
<dbReference type="InterPro" id="IPR004089">
    <property type="entry name" value="MCPsignal_dom"/>
</dbReference>
<evidence type="ECO:0000256" key="3">
    <source>
        <dbReference type="ARBA" id="ARBA00029447"/>
    </source>
</evidence>
<dbReference type="RefSeq" id="WP_138855006.1">
    <property type="nucleotide sequence ID" value="NZ_CP040709.1"/>
</dbReference>
<feature type="domain" description="Methyl-accepting transducer" evidence="5">
    <location>
        <begin position="258"/>
        <end position="487"/>
    </location>
</feature>
<evidence type="ECO:0000259" key="6">
    <source>
        <dbReference type="PROSITE" id="PS50112"/>
    </source>
</evidence>
<dbReference type="PROSITE" id="PS50111">
    <property type="entry name" value="CHEMOTAXIS_TRANSDUC_2"/>
    <property type="match status" value="1"/>
</dbReference>
<dbReference type="CDD" id="cd00130">
    <property type="entry name" value="PAS"/>
    <property type="match status" value="1"/>
</dbReference>
<dbReference type="FunFam" id="1.10.287.950:FF:000001">
    <property type="entry name" value="Methyl-accepting chemotaxis sensory transducer"/>
    <property type="match status" value="1"/>
</dbReference>
<dbReference type="GO" id="GO:0007165">
    <property type="term" value="P:signal transduction"/>
    <property type="evidence" value="ECO:0007669"/>
    <property type="project" value="UniProtKB-KW"/>
</dbReference>
<dbReference type="InterPro" id="IPR013655">
    <property type="entry name" value="PAS_fold_3"/>
</dbReference>
<dbReference type="GO" id="GO:0006935">
    <property type="term" value="P:chemotaxis"/>
    <property type="evidence" value="ECO:0007669"/>
    <property type="project" value="InterPro"/>
</dbReference>
<keyword evidence="9" id="KW-1185">Reference proteome</keyword>
<evidence type="ECO:0000313" key="9">
    <source>
        <dbReference type="Proteomes" id="UP000554837"/>
    </source>
</evidence>
<dbReference type="PRINTS" id="PR00260">
    <property type="entry name" value="CHEMTRNSDUCR"/>
</dbReference>
<dbReference type="AlphaFoldDB" id="A0A840S7H8"/>
<keyword evidence="8" id="KW-0675">Receptor</keyword>
<gene>
    <name evidence="8" type="ORF">HNQ51_002285</name>
</gene>
<dbReference type="Proteomes" id="UP000554837">
    <property type="component" value="Unassembled WGS sequence"/>
</dbReference>